<proteinExistence type="predicted"/>
<comment type="caution">
    <text evidence="2">The sequence shown here is derived from an EMBL/GenBank/DDBJ whole genome shotgun (WGS) entry which is preliminary data.</text>
</comment>
<evidence type="ECO:0000313" key="2">
    <source>
        <dbReference type="EMBL" id="KAB0264814.1"/>
    </source>
</evidence>
<keyword evidence="1" id="KW-1133">Transmembrane helix</keyword>
<evidence type="ECO:0008006" key="4">
    <source>
        <dbReference type="Google" id="ProtNLM"/>
    </source>
</evidence>
<protein>
    <recommendedName>
        <fullName evidence="4">DUF2214 domain-containing protein</fullName>
    </recommendedName>
</protein>
<evidence type="ECO:0000256" key="1">
    <source>
        <dbReference type="SAM" id="Phobius"/>
    </source>
</evidence>
<reference evidence="2 3" key="1">
    <citation type="journal article" date="2019" name="Microorganisms">
        <title>Genome Insights into the Novel Species Microvirga brassicacearum, a Rapeseed Endophyte with Biotechnological Potential.</title>
        <authorList>
            <person name="Jimenez-Gomez A."/>
            <person name="Saati-Santamaria Z."/>
            <person name="Igual J.M."/>
            <person name="Rivas R."/>
            <person name="Mateos P.F."/>
            <person name="Garcia-Fraile P."/>
        </authorList>
    </citation>
    <scope>NUCLEOTIDE SEQUENCE [LARGE SCALE GENOMIC DNA]</scope>
    <source>
        <strain evidence="2 3">CDVBN77</strain>
    </source>
</reference>
<keyword evidence="1" id="KW-0472">Membrane</keyword>
<dbReference type="AlphaFoldDB" id="A0A5N3P519"/>
<organism evidence="2 3">
    <name type="scientific">Microvirga brassicacearum</name>
    <dbReference type="NCBI Taxonomy" id="2580413"/>
    <lineage>
        <taxon>Bacteria</taxon>
        <taxon>Pseudomonadati</taxon>
        <taxon>Pseudomonadota</taxon>
        <taxon>Alphaproteobacteria</taxon>
        <taxon>Hyphomicrobiales</taxon>
        <taxon>Methylobacteriaceae</taxon>
        <taxon>Microvirga</taxon>
    </lineage>
</organism>
<dbReference type="EMBL" id="VCMV01000056">
    <property type="protein sequence ID" value="KAB0264814.1"/>
    <property type="molecule type" value="Genomic_DNA"/>
</dbReference>
<feature type="transmembrane region" description="Helical" evidence="1">
    <location>
        <begin position="65"/>
        <end position="85"/>
    </location>
</feature>
<evidence type="ECO:0000313" key="3">
    <source>
        <dbReference type="Proteomes" id="UP000325684"/>
    </source>
</evidence>
<sequence>METFASLMRDYEQSGLGVAARSTTWLYPLANLIHVLGAALLVGAIAVFDIQVLRREGSLRALARATLPVAILGLVIQLVSGLILLSAEASTIVDNGAFRFKMLMLLLGLINVVVFHWRFGHFLQKEATPDMARPFAAISLGSWVLVLLAGRAIAYA</sequence>
<dbReference type="Proteomes" id="UP000325684">
    <property type="component" value="Unassembled WGS sequence"/>
</dbReference>
<keyword evidence="3" id="KW-1185">Reference proteome</keyword>
<feature type="transmembrane region" description="Helical" evidence="1">
    <location>
        <begin position="135"/>
        <end position="154"/>
    </location>
</feature>
<gene>
    <name evidence="2" type="ORF">FEZ63_21425</name>
</gene>
<dbReference type="RefSeq" id="WP_150948442.1">
    <property type="nucleotide sequence ID" value="NZ_VCMV01000056.1"/>
</dbReference>
<accession>A0A5N3P519</accession>
<name>A0A5N3P519_9HYPH</name>
<feature type="transmembrane region" description="Helical" evidence="1">
    <location>
        <begin position="97"/>
        <end position="115"/>
    </location>
</feature>
<dbReference type="OrthoDB" id="8160265at2"/>
<keyword evidence="1" id="KW-0812">Transmembrane</keyword>
<feature type="transmembrane region" description="Helical" evidence="1">
    <location>
        <begin position="32"/>
        <end position="53"/>
    </location>
</feature>